<dbReference type="PANTHER" id="PTHR40032">
    <property type="entry name" value="EXPORTED PROTEIN-RELATED"/>
    <property type="match status" value="1"/>
</dbReference>
<feature type="domain" description="Putative amidase" evidence="2">
    <location>
        <begin position="189"/>
        <end position="352"/>
    </location>
</feature>
<keyword evidence="4" id="KW-1185">Reference proteome</keyword>
<sequence>MKKMLVFSLSVILLFSICGTVFATEQKGATQESKVDLHLIKKIDSFLQQRGEQLKTMKIGGLLTKYDEALGLIKLMKEVHSQGLVNYETKYLVKKTERTESLAIVTIELYQIFTWEGTDVVTEFKDDVTFSIDSSDEISSINIPQLSIDSDQIVSNGKRLKEEKESEKSLLQEMNQSSPIQTLSSYTFNRGAVKNYVDTYWDNYNTTYYEYSNDCTNFASQAIHAGGIPMYIHPVGGGATDNNPSWYLNIYSNGLLRSVSWINVDYLFDLMRNYNTIDAEASNHASMQIGDIIQYDRSSNGTGKDHTAIVSEIYYVVINGVLDRRVSVSYHTTDRHNIPYDYYATQNPTTTIYYTHIKDTQN</sequence>
<protein>
    <recommendedName>
        <fullName evidence="2">Putative amidase domain-containing protein</fullName>
    </recommendedName>
</protein>
<comment type="caution">
    <text evidence="3">The sequence shown here is derived from an EMBL/GenBank/DDBJ whole genome shotgun (WGS) entry which is preliminary data.</text>
</comment>
<accession>A0ABN8H837</accession>
<evidence type="ECO:0000256" key="1">
    <source>
        <dbReference type="SAM" id="SignalP"/>
    </source>
</evidence>
<evidence type="ECO:0000313" key="4">
    <source>
        <dbReference type="Proteomes" id="UP000838686"/>
    </source>
</evidence>
<feature type="signal peptide" evidence="1">
    <location>
        <begin position="1"/>
        <end position="23"/>
    </location>
</feature>
<name>A0ABN8H837_9BACL</name>
<dbReference type="Proteomes" id="UP000838686">
    <property type="component" value="Unassembled WGS sequence"/>
</dbReference>
<evidence type="ECO:0000313" key="3">
    <source>
        <dbReference type="EMBL" id="CAH1226641.1"/>
    </source>
</evidence>
<keyword evidence="1" id="KW-0732">Signal</keyword>
<dbReference type="Pfam" id="PF12671">
    <property type="entry name" value="Amidase_6"/>
    <property type="match status" value="1"/>
</dbReference>
<dbReference type="PANTHER" id="PTHR40032:SF1">
    <property type="entry name" value="EXPORTED PROTEIN"/>
    <property type="match status" value="1"/>
</dbReference>
<reference evidence="3" key="1">
    <citation type="submission" date="2022-01" db="EMBL/GenBank/DDBJ databases">
        <authorList>
            <person name="Criscuolo A."/>
        </authorList>
    </citation>
    <scope>NUCLEOTIDE SEQUENCE</scope>
    <source>
        <strain evidence="3">CIP111893</strain>
    </source>
</reference>
<organism evidence="3 4">
    <name type="scientific">Paenibacillus plantiphilus</name>
    <dbReference type="NCBI Taxonomy" id="2905650"/>
    <lineage>
        <taxon>Bacteria</taxon>
        <taxon>Bacillati</taxon>
        <taxon>Bacillota</taxon>
        <taxon>Bacilli</taxon>
        <taxon>Bacillales</taxon>
        <taxon>Paenibacillaceae</taxon>
        <taxon>Paenibacillus</taxon>
    </lineage>
</organism>
<gene>
    <name evidence="3" type="ORF">PAECIP111893_05348</name>
</gene>
<dbReference type="InterPro" id="IPR024301">
    <property type="entry name" value="Amidase_6"/>
</dbReference>
<proteinExistence type="predicted"/>
<feature type="chain" id="PRO_5045391510" description="Putative amidase domain-containing protein" evidence="1">
    <location>
        <begin position="24"/>
        <end position="362"/>
    </location>
</feature>
<evidence type="ECO:0000259" key="2">
    <source>
        <dbReference type="Pfam" id="PF12671"/>
    </source>
</evidence>
<dbReference type="EMBL" id="CAKMMF010000069">
    <property type="protein sequence ID" value="CAH1226641.1"/>
    <property type="molecule type" value="Genomic_DNA"/>
</dbReference>